<dbReference type="HAMAP" id="MF_01848">
    <property type="entry name" value="23SrRNA_methyltr_F"/>
    <property type="match status" value="1"/>
</dbReference>
<evidence type="ECO:0000313" key="8">
    <source>
        <dbReference type="EMBL" id="WOK07892.1"/>
    </source>
</evidence>
<dbReference type="PANTHER" id="PTHR13393:SF0">
    <property type="entry name" value="RNA N6-ADENOSINE-METHYLTRANSFERASE METTL16"/>
    <property type="match status" value="1"/>
</dbReference>
<proteinExistence type="inferred from homology"/>
<keyword evidence="9" id="KW-1185">Reference proteome</keyword>
<comment type="similarity">
    <text evidence="6">Belongs to the methyltransferase superfamily. METTL16/RlmF family.</text>
</comment>
<evidence type="ECO:0000256" key="6">
    <source>
        <dbReference type="HAMAP-Rule" id="MF_01848"/>
    </source>
</evidence>
<dbReference type="SUPFAM" id="SSF53335">
    <property type="entry name" value="S-adenosyl-L-methionine-dependent methyltransferases"/>
    <property type="match status" value="1"/>
</dbReference>
<evidence type="ECO:0000256" key="4">
    <source>
        <dbReference type="ARBA" id="ARBA00022679"/>
    </source>
</evidence>
<protein>
    <recommendedName>
        <fullName evidence="6">Ribosomal RNA large subunit methyltransferase F</fullName>
        <ecNumber evidence="6">2.1.1.181</ecNumber>
    </recommendedName>
    <alternativeName>
        <fullName evidence="6">23S rRNA mA1618 methyltransferase</fullName>
    </alternativeName>
    <alternativeName>
        <fullName evidence="6">rRNA adenine N-6-methyltransferase</fullName>
    </alternativeName>
</protein>
<comment type="catalytic activity">
    <reaction evidence="6">
        <text>adenosine(1618) in 23S rRNA + S-adenosyl-L-methionine = N(6)-methyladenosine(1618) in 23S rRNA + S-adenosyl-L-homocysteine + H(+)</text>
        <dbReference type="Rhea" id="RHEA:16497"/>
        <dbReference type="Rhea" id="RHEA-COMP:10229"/>
        <dbReference type="Rhea" id="RHEA-COMP:10231"/>
        <dbReference type="ChEBI" id="CHEBI:15378"/>
        <dbReference type="ChEBI" id="CHEBI:57856"/>
        <dbReference type="ChEBI" id="CHEBI:59789"/>
        <dbReference type="ChEBI" id="CHEBI:74411"/>
        <dbReference type="ChEBI" id="CHEBI:74449"/>
        <dbReference type="EC" id="2.1.1.181"/>
    </reaction>
</comment>
<dbReference type="Proteomes" id="UP001302349">
    <property type="component" value="Chromosome"/>
</dbReference>
<keyword evidence="2 6" id="KW-0698">rRNA processing</keyword>
<keyword evidence="4 6" id="KW-0808">Transferase</keyword>
<dbReference type="RefSeq" id="WP_317490541.1">
    <property type="nucleotide sequence ID" value="NZ_CP136051.1"/>
</dbReference>
<dbReference type="PIRSF" id="PIRSF029038">
    <property type="entry name" value="Mtase_YbiN_prd"/>
    <property type="match status" value="1"/>
</dbReference>
<evidence type="ECO:0000256" key="1">
    <source>
        <dbReference type="ARBA" id="ARBA00022490"/>
    </source>
</evidence>
<dbReference type="CDD" id="cd02440">
    <property type="entry name" value="AdoMet_MTases"/>
    <property type="match status" value="1"/>
</dbReference>
<keyword evidence="3 6" id="KW-0489">Methyltransferase</keyword>
<accession>A0ABZ0IS73</accession>
<evidence type="ECO:0000313" key="9">
    <source>
        <dbReference type="Proteomes" id="UP001302349"/>
    </source>
</evidence>
<dbReference type="InterPro" id="IPR010286">
    <property type="entry name" value="METTL16/RlmF"/>
</dbReference>
<dbReference type="EC" id="2.1.1.181" evidence="6"/>
<comment type="function">
    <text evidence="6">Specifically methylates the adenine in position 1618 of 23S rRNA.</text>
</comment>
<sequence length="348" mass="39384">MPDKKKKLPNAADRVGQRVEKTKLHPRNKHRQRYDFKQLSQSTPHLAPFVRLNNYGDESIDFFNPEAVKALNKALLKHYYNIRDWDIPKGYLCPPIPGRADYIHYMADLLASSHALSQRGKPPTGSEIKCLDIGVGANCVYPIIGHAEYGWSFVGADIEPVAITSANKIIEANPQLKGKVELRLQSNSKNIFVGIIQKDERFDLTICNPPFHASFAEAQSGTIRKLRNLKQKKVTKPILNFGGQSNELWCVGGEEGFIRNMAFQSKQFASHCFWFSTLVSKSSNLDGVYEALKKAQASDVKTIPMGQGNKTSRIVSWTFLTKEQREEWMRTRWESHDKTLGKNDKSSS</sequence>
<keyword evidence="5 6" id="KW-0949">S-adenosyl-L-methionine</keyword>
<dbReference type="Gene3D" id="3.40.50.150">
    <property type="entry name" value="Vaccinia Virus protein VP39"/>
    <property type="match status" value="1"/>
</dbReference>
<dbReference type="Pfam" id="PF05971">
    <property type="entry name" value="Methyltransf_10"/>
    <property type="match status" value="1"/>
</dbReference>
<evidence type="ECO:0000256" key="5">
    <source>
        <dbReference type="ARBA" id="ARBA00022691"/>
    </source>
</evidence>
<reference evidence="8 9" key="1">
    <citation type="journal article" date="2023" name="Microbiol. Resour. Announc.">
        <title>Complete Genome Sequence of Imperialibacter roseus strain P4T.</title>
        <authorList>
            <person name="Tizabi D.R."/>
            <person name="Bachvaroff T."/>
            <person name="Hill R.T."/>
        </authorList>
    </citation>
    <scope>NUCLEOTIDE SEQUENCE [LARGE SCALE GENOMIC DNA]</scope>
    <source>
        <strain evidence="8 9">P4T</strain>
    </source>
</reference>
<dbReference type="PANTHER" id="PTHR13393">
    <property type="entry name" value="SAM-DEPENDENT METHYLTRANSFERASE"/>
    <property type="match status" value="1"/>
</dbReference>
<name>A0ABZ0IS73_9BACT</name>
<dbReference type="GO" id="GO:0052907">
    <property type="term" value="F:23S rRNA (adenine(1618)-N(6))-methyltransferase activity"/>
    <property type="evidence" value="ECO:0007669"/>
    <property type="project" value="UniProtKB-EC"/>
</dbReference>
<feature type="region of interest" description="Disordered" evidence="7">
    <location>
        <begin position="1"/>
        <end position="31"/>
    </location>
</feature>
<dbReference type="EMBL" id="CP136051">
    <property type="protein sequence ID" value="WOK07892.1"/>
    <property type="molecule type" value="Genomic_DNA"/>
</dbReference>
<organism evidence="8 9">
    <name type="scientific">Imperialibacter roseus</name>
    <dbReference type="NCBI Taxonomy" id="1324217"/>
    <lineage>
        <taxon>Bacteria</taxon>
        <taxon>Pseudomonadati</taxon>
        <taxon>Bacteroidota</taxon>
        <taxon>Cytophagia</taxon>
        <taxon>Cytophagales</taxon>
        <taxon>Flammeovirgaceae</taxon>
        <taxon>Imperialibacter</taxon>
    </lineage>
</organism>
<dbReference type="NCBIfam" id="NF008725">
    <property type="entry name" value="PRK11727.1"/>
    <property type="match status" value="1"/>
</dbReference>
<comment type="subcellular location">
    <subcellularLocation>
        <location evidence="6">Cytoplasm</location>
    </subcellularLocation>
</comment>
<evidence type="ECO:0000256" key="2">
    <source>
        <dbReference type="ARBA" id="ARBA00022552"/>
    </source>
</evidence>
<dbReference type="InterPro" id="IPR029063">
    <property type="entry name" value="SAM-dependent_MTases_sf"/>
</dbReference>
<evidence type="ECO:0000256" key="7">
    <source>
        <dbReference type="SAM" id="MobiDB-lite"/>
    </source>
</evidence>
<dbReference type="InterPro" id="IPR016909">
    <property type="entry name" value="rRNA_lsu_MeTfrase_F"/>
</dbReference>
<evidence type="ECO:0000256" key="3">
    <source>
        <dbReference type="ARBA" id="ARBA00022603"/>
    </source>
</evidence>
<keyword evidence="1 6" id="KW-0963">Cytoplasm</keyword>
<gene>
    <name evidence="6 8" type="primary">rlmF</name>
    <name evidence="8" type="ORF">RT717_04525</name>
</gene>